<dbReference type="PANTHER" id="PTHR46847:SF1">
    <property type="entry name" value="D-ALLOSE-BINDING PERIPLASMIC PROTEIN-RELATED"/>
    <property type="match status" value="1"/>
</dbReference>
<evidence type="ECO:0000256" key="3">
    <source>
        <dbReference type="ARBA" id="ARBA00022729"/>
    </source>
</evidence>
<dbReference type="EMBL" id="JAGTTN010000001">
    <property type="protein sequence ID" value="MCC2031552.1"/>
    <property type="molecule type" value="Genomic_DNA"/>
</dbReference>
<keyword evidence="7" id="KW-1185">Reference proteome</keyword>
<name>A0A9X1LSW5_9MICO</name>
<feature type="domain" description="Periplasmic binding protein" evidence="5">
    <location>
        <begin position="46"/>
        <end position="300"/>
    </location>
</feature>
<dbReference type="AlphaFoldDB" id="A0A9X1LSW5"/>
<dbReference type="Proteomes" id="UP001139354">
    <property type="component" value="Unassembled WGS sequence"/>
</dbReference>
<dbReference type="SUPFAM" id="SSF53822">
    <property type="entry name" value="Periplasmic binding protein-like I"/>
    <property type="match status" value="1"/>
</dbReference>
<dbReference type="PANTHER" id="PTHR46847">
    <property type="entry name" value="D-ALLOSE-BINDING PERIPLASMIC PROTEIN-RELATED"/>
    <property type="match status" value="1"/>
</dbReference>
<gene>
    <name evidence="6" type="ORF">KEC57_05065</name>
</gene>
<comment type="caution">
    <text evidence="6">The sequence shown here is derived from an EMBL/GenBank/DDBJ whole genome shotgun (WGS) entry which is preliminary data.</text>
</comment>
<protein>
    <submittedName>
        <fullName evidence="6">Sugar ABC transporter substrate-binding protein</fullName>
    </submittedName>
</protein>
<dbReference type="PROSITE" id="PS51257">
    <property type="entry name" value="PROKAR_LIPOPROTEIN"/>
    <property type="match status" value="1"/>
</dbReference>
<keyword evidence="3 4" id="KW-0732">Signal</keyword>
<dbReference type="GO" id="GO:0030246">
    <property type="term" value="F:carbohydrate binding"/>
    <property type="evidence" value="ECO:0007669"/>
    <property type="project" value="UniProtKB-ARBA"/>
</dbReference>
<dbReference type="InterPro" id="IPR025997">
    <property type="entry name" value="SBP_2_dom"/>
</dbReference>
<feature type="signal peptide" evidence="4">
    <location>
        <begin position="1"/>
        <end position="29"/>
    </location>
</feature>
<proteinExistence type="inferred from homology"/>
<dbReference type="CDD" id="cd01536">
    <property type="entry name" value="PBP1_ABC_sugar_binding-like"/>
    <property type="match status" value="1"/>
</dbReference>
<accession>A0A9X1LSW5</accession>
<comment type="subcellular location">
    <subcellularLocation>
        <location evidence="1">Cell envelope</location>
    </subcellularLocation>
</comment>
<evidence type="ECO:0000313" key="7">
    <source>
        <dbReference type="Proteomes" id="UP001139354"/>
    </source>
</evidence>
<evidence type="ECO:0000256" key="4">
    <source>
        <dbReference type="SAM" id="SignalP"/>
    </source>
</evidence>
<organism evidence="6 7">
    <name type="scientific">Microbacterium allomyrinae</name>
    <dbReference type="NCBI Taxonomy" id="2830666"/>
    <lineage>
        <taxon>Bacteria</taxon>
        <taxon>Bacillati</taxon>
        <taxon>Actinomycetota</taxon>
        <taxon>Actinomycetes</taxon>
        <taxon>Micrococcales</taxon>
        <taxon>Microbacteriaceae</taxon>
        <taxon>Microbacterium</taxon>
    </lineage>
</organism>
<feature type="chain" id="PRO_5040942697" evidence="4">
    <location>
        <begin position="30"/>
        <end position="330"/>
    </location>
</feature>
<sequence length="330" mass="33822">MSLTSRTRRAGTFAAAAITLGLAAGALTACSSDASATGDDDGSLSIALLAFDTTNPWVATLVSGAESKADELDIDLTVSNANYDNAAQIAQVQDAVAKGVDAIIIQAADADGIVPAVNQATEAGIAVFAVNANVGDGAEVVSFVGADQSQMGVGAAELVKEAVPDGGAVALIQGAVGNPISTVRTEGFTETLGEWPEYEIVATVTDNFTSDENLAVVQDLLAKYPAGQLDAIVAQGGQLYVGAEYAASIGRDDVAFIANDYPIQVRDAIVAGQIFGTVNQDGALQGSSAVEAAFNWLTGNQDAVQRPTQYIDLPLVTQDNVADFDTTWRS</sequence>
<evidence type="ECO:0000256" key="1">
    <source>
        <dbReference type="ARBA" id="ARBA00004196"/>
    </source>
</evidence>
<dbReference type="Pfam" id="PF13407">
    <property type="entry name" value="Peripla_BP_4"/>
    <property type="match status" value="1"/>
</dbReference>
<evidence type="ECO:0000259" key="5">
    <source>
        <dbReference type="Pfam" id="PF13407"/>
    </source>
</evidence>
<dbReference type="Gene3D" id="3.40.50.2300">
    <property type="match status" value="2"/>
</dbReference>
<comment type="similarity">
    <text evidence="2">Belongs to the bacterial solute-binding protein 2 family.</text>
</comment>
<evidence type="ECO:0000256" key="2">
    <source>
        <dbReference type="ARBA" id="ARBA00007639"/>
    </source>
</evidence>
<evidence type="ECO:0000313" key="6">
    <source>
        <dbReference type="EMBL" id="MCC2031552.1"/>
    </source>
</evidence>
<dbReference type="GO" id="GO:0030313">
    <property type="term" value="C:cell envelope"/>
    <property type="evidence" value="ECO:0007669"/>
    <property type="project" value="UniProtKB-SubCell"/>
</dbReference>
<dbReference type="RefSeq" id="WP_229383431.1">
    <property type="nucleotide sequence ID" value="NZ_JAGTTN010000001.1"/>
</dbReference>
<dbReference type="InterPro" id="IPR028082">
    <property type="entry name" value="Peripla_BP_I"/>
</dbReference>
<reference evidence="6" key="1">
    <citation type="submission" date="2021-04" db="EMBL/GenBank/DDBJ databases">
        <title>Microbacterium tenobrionis sp. nov. and Microbacterium allomyrinae sp. nov., isolated from larvae of Tenobrio molitor and Allomyrina dichotoma, respectively.</title>
        <authorList>
            <person name="Lee S.D."/>
        </authorList>
    </citation>
    <scope>NUCLEOTIDE SEQUENCE</scope>
    <source>
        <strain evidence="6">BWT-G7</strain>
    </source>
</reference>